<dbReference type="SMART" id="SM01126">
    <property type="entry name" value="DDE_Tnp_IS1595"/>
    <property type="match status" value="1"/>
</dbReference>
<proteinExistence type="predicted"/>
<dbReference type="InterPro" id="IPR024445">
    <property type="entry name" value="Tnp_ISXO2-like"/>
</dbReference>
<evidence type="ECO:0000313" key="2">
    <source>
        <dbReference type="EMBL" id="MBC9813916.1"/>
    </source>
</evidence>
<gene>
    <name evidence="2" type="ORF">H9Y05_15675</name>
</gene>
<dbReference type="AlphaFoldDB" id="A0A8J6TYC7"/>
<evidence type="ECO:0000313" key="3">
    <source>
        <dbReference type="Proteomes" id="UP000652681"/>
    </source>
</evidence>
<comment type="caution">
    <text evidence="2">The sequence shown here is derived from an EMBL/GenBank/DDBJ whole genome shotgun (WGS) entry which is preliminary data.</text>
</comment>
<name>A0A8J6TYC7_9FLAO</name>
<dbReference type="PANTHER" id="PTHR47163:SF2">
    <property type="entry name" value="SI:DKEY-17M8.2"/>
    <property type="match status" value="1"/>
</dbReference>
<protein>
    <submittedName>
        <fullName evidence="2">IS1595 family transposase</fullName>
    </submittedName>
</protein>
<sequence length="299" mass="34760">MTILEFQDKFSTEQSIINYYIQIKYNGNLCCDHCGSDKVYHRKDKLKMYQCETCNNNFSIFKGTIFEKSSTSLRKWFYAIHLFLNSKKGISGCQLQREVGVTYKTAWRMLKQIRTAMASKGMKDVFSSTVEIDETYIGGKPRKKNKGMQTDEFKNKRGRGSFKTPVIGIIDRTSKQVYAKVALPNENNQKLTGKQLLSILSEVTKTGTTVISDEFRSYNILSKSGFIHLKVDHSKEFAKDEIHTNNIESFWGILKRGIYGIYHSVSVKYMQNYINEFSFRYNNRFNENIFDTLIKNTHQ</sequence>
<dbReference type="InterPro" id="IPR053164">
    <property type="entry name" value="IS1016-like_transposase"/>
</dbReference>
<keyword evidence="3" id="KW-1185">Reference proteome</keyword>
<accession>A0A8J6TYC7</accession>
<dbReference type="NCBIfam" id="NF033547">
    <property type="entry name" value="transpos_IS1595"/>
    <property type="match status" value="1"/>
</dbReference>
<dbReference type="Proteomes" id="UP000652681">
    <property type="component" value="Unassembled WGS sequence"/>
</dbReference>
<reference evidence="2" key="1">
    <citation type="submission" date="2020-09" db="EMBL/GenBank/DDBJ databases">
        <title>Taishania pollutisoli gen. nov., sp. nov., Isolated from Tetrabromobisphenol A-Contaminated Soil.</title>
        <authorList>
            <person name="Chen Q."/>
        </authorList>
    </citation>
    <scope>NUCLEOTIDE SEQUENCE</scope>
    <source>
        <strain evidence="2">CZZ-1</strain>
    </source>
</reference>
<feature type="domain" description="ISXO2-like transposase" evidence="1">
    <location>
        <begin position="125"/>
        <end position="282"/>
    </location>
</feature>
<evidence type="ECO:0000259" key="1">
    <source>
        <dbReference type="SMART" id="SM01126"/>
    </source>
</evidence>
<dbReference type="EMBL" id="JACVEL010000020">
    <property type="protein sequence ID" value="MBC9813916.1"/>
    <property type="molecule type" value="Genomic_DNA"/>
</dbReference>
<dbReference type="RefSeq" id="WP_216714825.1">
    <property type="nucleotide sequence ID" value="NZ_JACVEL010000020.1"/>
</dbReference>
<dbReference type="Pfam" id="PF12762">
    <property type="entry name" value="DDE_Tnp_IS1595"/>
    <property type="match status" value="1"/>
</dbReference>
<dbReference type="PANTHER" id="PTHR47163">
    <property type="entry name" value="DDE_TNP_IS1595 DOMAIN-CONTAINING PROTEIN"/>
    <property type="match status" value="1"/>
</dbReference>
<organism evidence="2 3">
    <name type="scientific">Taishania pollutisoli</name>
    <dbReference type="NCBI Taxonomy" id="2766479"/>
    <lineage>
        <taxon>Bacteria</taxon>
        <taxon>Pseudomonadati</taxon>
        <taxon>Bacteroidota</taxon>
        <taxon>Flavobacteriia</taxon>
        <taxon>Flavobacteriales</taxon>
        <taxon>Crocinitomicaceae</taxon>
        <taxon>Taishania</taxon>
    </lineage>
</organism>